<organism evidence="1 2">
    <name type="scientific">Lutibaculum baratangense AMV1</name>
    <dbReference type="NCBI Taxonomy" id="631454"/>
    <lineage>
        <taxon>Bacteria</taxon>
        <taxon>Pseudomonadati</taxon>
        <taxon>Pseudomonadota</taxon>
        <taxon>Alphaproteobacteria</taxon>
        <taxon>Hyphomicrobiales</taxon>
        <taxon>Tepidamorphaceae</taxon>
        <taxon>Lutibaculum</taxon>
    </lineage>
</organism>
<dbReference type="STRING" id="631454.N177_1807"/>
<dbReference type="AlphaFoldDB" id="V4RQ29"/>
<protein>
    <recommendedName>
        <fullName evidence="3">Motility protein</fullName>
    </recommendedName>
</protein>
<name>V4RQ29_9HYPH</name>
<evidence type="ECO:0000313" key="2">
    <source>
        <dbReference type="Proteomes" id="UP000017819"/>
    </source>
</evidence>
<dbReference type="EMBL" id="AWXZ01000023">
    <property type="protein sequence ID" value="ESR25290.1"/>
    <property type="molecule type" value="Genomic_DNA"/>
</dbReference>
<gene>
    <name evidence="1" type="ORF">N177_1807</name>
</gene>
<reference evidence="1 2" key="1">
    <citation type="journal article" date="2014" name="Genome Announc.">
        <title>Draft Genome Sequence of Lutibaculum baratangense Strain AMV1T, Isolated from a Mud Volcano in Andamans, India.</title>
        <authorList>
            <person name="Singh A."/>
            <person name="Sreenivas A."/>
            <person name="Sathyanarayana Reddy G."/>
            <person name="Pinnaka A.K."/>
            <person name="Shivaji S."/>
        </authorList>
    </citation>
    <scope>NUCLEOTIDE SEQUENCE [LARGE SCALE GENOMIC DNA]</scope>
    <source>
        <strain evidence="1 2">AMV1</strain>
    </source>
</reference>
<keyword evidence="2" id="KW-1185">Reference proteome</keyword>
<accession>V4RQ29</accession>
<comment type="caution">
    <text evidence="1">The sequence shown here is derived from an EMBL/GenBank/DDBJ whole genome shotgun (WGS) entry which is preliminary data.</text>
</comment>
<proteinExistence type="predicted"/>
<sequence>MDTSGVAGMVALLQAETQHKASIAVMKAQQDMQLQAVRMAVNEARAASPGEGVGAILDVKA</sequence>
<dbReference type="RefSeq" id="WP_023431948.1">
    <property type="nucleotide sequence ID" value="NZ_AWXZ01000023.1"/>
</dbReference>
<evidence type="ECO:0008006" key="3">
    <source>
        <dbReference type="Google" id="ProtNLM"/>
    </source>
</evidence>
<dbReference type="Proteomes" id="UP000017819">
    <property type="component" value="Unassembled WGS sequence"/>
</dbReference>
<evidence type="ECO:0000313" key="1">
    <source>
        <dbReference type="EMBL" id="ESR25290.1"/>
    </source>
</evidence>